<dbReference type="Proteomes" id="UP001175228">
    <property type="component" value="Unassembled WGS sequence"/>
</dbReference>
<dbReference type="Gene3D" id="3.40.1190.20">
    <property type="match status" value="1"/>
</dbReference>
<proteinExistence type="predicted"/>
<evidence type="ECO:0000313" key="3">
    <source>
        <dbReference type="Proteomes" id="UP001175228"/>
    </source>
</evidence>
<dbReference type="Pfam" id="PF00294">
    <property type="entry name" value="PfkB"/>
    <property type="match status" value="1"/>
</dbReference>
<name>A0AA39P0M9_9AGAR</name>
<organism evidence="2 3">
    <name type="scientific">Armillaria luteobubalina</name>
    <dbReference type="NCBI Taxonomy" id="153913"/>
    <lineage>
        <taxon>Eukaryota</taxon>
        <taxon>Fungi</taxon>
        <taxon>Dikarya</taxon>
        <taxon>Basidiomycota</taxon>
        <taxon>Agaricomycotina</taxon>
        <taxon>Agaricomycetes</taxon>
        <taxon>Agaricomycetidae</taxon>
        <taxon>Agaricales</taxon>
        <taxon>Marasmiineae</taxon>
        <taxon>Physalacriaceae</taxon>
        <taxon>Armillaria</taxon>
    </lineage>
</organism>
<dbReference type="PANTHER" id="PTHR47098:SF2">
    <property type="entry name" value="PROTEIN MAK32"/>
    <property type="match status" value="1"/>
</dbReference>
<accession>A0AA39P0M9</accession>
<protein>
    <submittedName>
        <fullName evidence="2">Ribokinase-like protein</fullName>
    </submittedName>
</protein>
<sequence length="336" mass="36678">MASLTLATLGTILIDNIRHLDGAEGHLGGGGLYAAIGARMWLQPETVRLPTGCSRSSVPKKFLDELDQFGETVWMWDEDSKESMLETEIIDARASFRYLNPRPPLTIACLNAQKIRYLHFCCSPADLAISLAMLSEPRPRIVYESLPINCNPANLMALKAILPLVDVFSPNHEELELFLRGDIESLVSMYAEFGARTIVVRAGARGCFISNKNPMLGACDSRWLLPYWTAEEAKENVRETTGAGNSFLGGLCAGMAIAGGCWTSITDSYAGAAHGSVSASFVVQQPGLPHFSTGKEETWNGESPHQRLKIYFPCTYVLTSGQLEEGNARMSSHTTP</sequence>
<dbReference type="InterPro" id="IPR029056">
    <property type="entry name" value="Ribokinase-like"/>
</dbReference>
<dbReference type="InterPro" id="IPR011611">
    <property type="entry name" value="PfkB_dom"/>
</dbReference>
<keyword evidence="3" id="KW-1185">Reference proteome</keyword>
<gene>
    <name evidence="2" type="ORF">EDD18DRAFT_1313281</name>
</gene>
<dbReference type="PANTHER" id="PTHR47098">
    <property type="entry name" value="PROTEIN MAK32"/>
    <property type="match status" value="1"/>
</dbReference>
<evidence type="ECO:0000259" key="1">
    <source>
        <dbReference type="Pfam" id="PF00294"/>
    </source>
</evidence>
<dbReference type="EMBL" id="JAUEPU010000152">
    <property type="protein sequence ID" value="KAK0475344.1"/>
    <property type="molecule type" value="Genomic_DNA"/>
</dbReference>
<reference evidence="2" key="1">
    <citation type="submission" date="2023-06" db="EMBL/GenBank/DDBJ databases">
        <authorList>
            <consortium name="Lawrence Berkeley National Laboratory"/>
            <person name="Ahrendt S."/>
            <person name="Sahu N."/>
            <person name="Indic B."/>
            <person name="Wong-Bajracharya J."/>
            <person name="Merenyi Z."/>
            <person name="Ke H.-M."/>
            <person name="Monk M."/>
            <person name="Kocsube S."/>
            <person name="Drula E."/>
            <person name="Lipzen A."/>
            <person name="Balint B."/>
            <person name="Henrissat B."/>
            <person name="Andreopoulos B."/>
            <person name="Martin F.M."/>
            <person name="Harder C.B."/>
            <person name="Rigling D."/>
            <person name="Ford K.L."/>
            <person name="Foster G.D."/>
            <person name="Pangilinan J."/>
            <person name="Papanicolaou A."/>
            <person name="Barry K."/>
            <person name="LaButti K."/>
            <person name="Viragh M."/>
            <person name="Koriabine M."/>
            <person name="Yan M."/>
            <person name="Riley R."/>
            <person name="Champramary S."/>
            <person name="Plett K.L."/>
            <person name="Tsai I.J."/>
            <person name="Slot J."/>
            <person name="Sipos G."/>
            <person name="Plett J."/>
            <person name="Nagy L.G."/>
            <person name="Grigoriev I.V."/>
        </authorList>
    </citation>
    <scope>NUCLEOTIDE SEQUENCE</scope>
    <source>
        <strain evidence="2">HWK02</strain>
    </source>
</reference>
<feature type="domain" description="Carbohydrate kinase PfkB" evidence="1">
    <location>
        <begin position="149"/>
        <end position="287"/>
    </location>
</feature>
<dbReference type="AlphaFoldDB" id="A0AA39P0M9"/>
<evidence type="ECO:0000313" key="2">
    <source>
        <dbReference type="EMBL" id="KAK0475344.1"/>
    </source>
</evidence>
<comment type="caution">
    <text evidence="2">The sequence shown here is derived from an EMBL/GenBank/DDBJ whole genome shotgun (WGS) entry which is preliminary data.</text>
</comment>
<dbReference type="SUPFAM" id="SSF53613">
    <property type="entry name" value="Ribokinase-like"/>
    <property type="match status" value="1"/>
</dbReference>